<evidence type="ECO:0000313" key="8">
    <source>
        <dbReference type="EMBL" id="MSE21044.1"/>
    </source>
</evidence>
<evidence type="ECO:0000256" key="2">
    <source>
        <dbReference type="ARBA" id="ARBA00022475"/>
    </source>
</evidence>
<comment type="subcellular location">
    <subcellularLocation>
        <location evidence="1">Cell membrane</location>
        <topology evidence="1">Multi-pass membrane protein</topology>
    </subcellularLocation>
</comment>
<protein>
    <submittedName>
        <fullName evidence="8">MMPL family transporter</fullName>
    </submittedName>
</protein>
<evidence type="ECO:0000313" key="9">
    <source>
        <dbReference type="Proteomes" id="UP000491237"/>
    </source>
</evidence>
<keyword evidence="3 6" id="KW-0812">Transmembrane</keyword>
<reference evidence="8 9" key="1">
    <citation type="submission" date="2019-11" db="EMBL/GenBank/DDBJ databases">
        <title>Draft Genome Sequence of Plant Growth-Promoting Rhizosphere-Associated Bacteria.</title>
        <authorList>
            <person name="Vasilyev I.Y."/>
            <person name="Radchenko V."/>
            <person name="Ilnitskaya E.V."/>
        </authorList>
    </citation>
    <scope>NUCLEOTIDE SEQUENCE [LARGE SCALE GENOMIC DNA]</scope>
    <source>
        <strain evidence="8 9">VRA_07sq_f</strain>
    </source>
</reference>
<dbReference type="Gene3D" id="1.20.1640.10">
    <property type="entry name" value="Multidrug efflux transporter AcrB transmembrane domain"/>
    <property type="match status" value="1"/>
</dbReference>
<dbReference type="InterPro" id="IPR004869">
    <property type="entry name" value="MMPL_dom"/>
</dbReference>
<evidence type="ECO:0000256" key="3">
    <source>
        <dbReference type="ARBA" id="ARBA00022692"/>
    </source>
</evidence>
<organism evidence="8 9">
    <name type="scientific">Lentilactobacillus parabuchneri</name>
    <dbReference type="NCBI Taxonomy" id="152331"/>
    <lineage>
        <taxon>Bacteria</taxon>
        <taxon>Bacillati</taxon>
        <taxon>Bacillota</taxon>
        <taxon>Bacilli</taxon>
        <taxon>Lactobacillales</taxon>
        <taxon>Lactobacillaceae</taxon>
        <taxon>Lentilactobacillus</taxon>
    </lineage>
</organism>
<feature type="non-terminal residue" evidence="8">
    <location>
        <position position="1"/>
    </location>
</feature>
<dbReference type="InterPro" id="IPR050545">
    <property type="entry name" value="Mycobact_MmpL"/>
</dbReference>
<proteinExistence type="predicted"/>
<keyword evidence="5 6" id="KW-0472">Membrane</keyword>
<dbReference type="EMBL" id="WKKY01000246">
    <property type="protein sequence ID" value="MSE21044.1"/>
    <property type="molecule type" value="Genomic_DNA"/>
</dbReference>
<feature type="domain" description="SSD" evidence="7">
    <location>
        <begin position="1"/>
        <end position="138"/>
    </location>
</feature>
<keyword evidence="4 6" id="KW-1133">Transmembrane helix</keyword>
<evidence type="ECO:0000256" key="4">
    <source>
        <dbReference type="ARBA" id="ARBA00022989"/>
    </source>
</evidence>
<evidence type="ECO:0000256" key="5">
    <source>
        <dbReference type="ARBA" id="ARBA00023136"/>
    </source>
</evidence>
<evidence type="ECO:0000259" key="7">
    <source>
        <dbReference type="PROSITE" id="PS50156"/>
    </source>
</evidence>
<dbReference type="Proteomes" id="UP000491237">
    <property type="component" value="Unassembled WGS sequence"/>
</dbReference>
<feature type="transmembrane region" description="Helical" evidence="6">
    <location>
        <begin position="122"/>
        <end position="139"/>
    </location>
</feature>
<dbReference type="PANTHER" id="PTHR33406:SF13">
    <property type="entry name" value="MEMBRANE PROTEIN YDFJ"/>
    <property type="match status" value="1"/>
</dbReference>
<feature type="transmembrane region" description="Helical" evidence="6">
    <location>
        <begin position="12"/>
        <end position="30"/>
    </location>
</feature>
<dbReference type="SUPFAM" id="SSF82866">
    <property type="entry name" value="Multidrug efflux transporter AcrB transmembrane domain"/>
    <property type="match status" value="1"/>
</dbReference>
<keyword evidence="2" id="KW-1003">Cell membrane</keyword>
<sequence length="152" mass="16662">VLFLIYRDWRLAIYPVVPILLVLGFSPLTLKLMGTPYNPVTIALSSLVLGIGTEFTILILERYREEMKRGISVRDAIVSSVASVGQAITVSGLTVIGGFSAIMFSNFPVLKSFGLITVLDTAYSLISALTILPAVIYLLRKRKSDNEKPDKV</sequence>
<dbReference type="GO" id="GO:0005886">
    <property type="term" value="C:plasma membrane"/>
    <property type="evidence" value="ECO:0007669"/>
    <property type="project" value="UniProtKB-SubCell"/>
</dbReference>
<evidence type="ECO:0000256" key="1">
    <source>
        <dbReference type="ARBA" id="ARBA00004651"/>
    </source>
</evidence>
<name>A0A844EMB2_9LACO</name>
<accession>A0A844EMB2</accession>
<gene>
    <name evidence="8" type="ORF">GKC44_07270</name>
</gene>
<dbReference type="Pfam" id="PF03176">
    <property type="entry name" value="MMPL"/>
    <property type="match status" value="1"/>
</dbReference>
<dbReference type="PANTHER" id="PTHR33406">
    <property type="entry name" value="MEMBRANE PROTEIN MJ1562-RELATED"/>
    <property type="match status" value="1"/>
</dbReference>
<dbReference type="AlphaFoldDB" id="A0A844EMB2"/>
<feature type="transmembrane region" description="Helical" evidence="6">
    <location>
        <begin position="81"/>
        <end position="102"/>
    </location>
</feature>
<comment type="caution">
    <text evidence="8">The sequence shown here is derived from an EMBL/GenBank/DDBJ whole genome shotgun (WGS) entry which is preliminary data.</text>
</comment>
<feature type="transmembrane region" description="Helical" evidence="6">
    <location>
        <begin position="42"/>
        <end position="60"/>
    </location>
</feature>
<dbReference type="PROSITE" id="PS50156">
    <property type="entry name" value="SSD"/>
    <property type="match status" value="1"/>
</dbReference>
<dbReference type="InterPro" id="IPR000731">
    <property type="entry name" value="SSD"/>
</dbReference>
<evidence type="ECO:0000256" key="6">
    <source>
        <dbReference type="SAM" id="Phobius"/>
    </source>
</evidence>